<organism evidence="2 3">
    <name type="scientific">Nesidiocoris tenuis</name>
    <dbReference type="NCBI Taxonomy" id="355587"/>
    <lineage>
        <taxon>Eukaryota</taxon>
        <taxon>Metazoa</taxon>
        <taxon>Ecdysozoa</taxon>
        <taxon>Arthropoda</taxon>
        <taxon>Hexapoda</taxon>
        <taxon>Insecta</taxon>
        <taxon>Pterygota</taxon>
        <taxon>Neoptera</taxon>
        <taxon>Paraneoptera</taxon>
        <taxon>Hemiptera</taxon>
        <taxon>Heteroptera</taxon>
        <taxon>Panheteroptera</taxon>
        <taxon>Cimicomorpha</taxon>
        <taxon>Miridae</taxon>
        <taxon>Dicyphina</taxon>
        <taxon>Nesidiocoris</taxon>
    </lineage>
</organism>
<accession>A0ABN7ADU4</accession>
<name>A0ABN7ADU4_9HEMI</name>
<evidence type="ECO:0000313" key="3">
    <source>
        <dbReference type="Proteomes" id="UP001307889"/>
    </source>
</evidence>
<reference evidence="2 3" key="1">
    <citation type="submission" date="2023-09" db="EMBL/GenBank/DDBJ databases">
        <title>Nesidiocoris tenuis whole genome shotgun sequence.</title>
        <authorList>
            <person name="Shibata T."/>
            <person name="Shimoda M."/>
            <person name="Kobayashi T."/>
            <person name="Uehara T."/>
        </authorList>
    </citation>
    <scope>NUCLEOTIDE SEQUENCE [LARGE SCALE GENOMIC DNA]</scope>
    <source>
        <strain evidence="2 3">Japan</strain>
    </source>
</reference>
<proteinExistence type="predicted"/>
<dbReference type="EMBL" id="AP028910">
    <property type="protein sequence ID" value="BES90429.1"/>
    <property type="molecule type" value="Genomic_DNA"/>
</dbReference>
<feature type="compositionally biased region" description="Basic residues" evidence="1">
    <location>
        <begin position="8"/>
        <end position="18"/>
    </location>
</feature>
<gene>
    <name evidence="2" type="ORF">NTJ_03237</name>
</gene>
<sequence>MQASGKIREKRRGKRAGRKKAEISGRADLHACPGKKPGLVLVRLLLRPPSPPPAANHYHCKTVELFMTLGPDRQCLHYRPAARLRPRE</sequence>
<keyword evidence="3" id="KW-1185">Reference proteome</keyword>
<protein>
    <submittedName>
        <fullName evidence="2">Uncharacterized protein</fullName>
    </submittedName>
</protein>
<feature type="compositionally biased region" description="Basic and acidic residues" evidence="1">
    <location>
        <begin position="19"/>
        <end position="29"/>
    </location>
</feature>
<dbReference type="Proteomes" id="UP001307889">
    <property type="component" value="Chromosome 2"/>
</dbReference>
<evidence type="ECO:0000256" key="1">
    <source>
        <dbReference type="SAM" id="MobiDB-lite"/>
    </source>
</evidence>
<feature type="region of interest" description="Disordered" evidence="1">
    <location>
        <begin position="1"/>
        <end position="29"/>
    </location>
</feature>
<evidence type="ECO:0000313" key="2">
    <source>
        <dbReference type="EMBL" id="BES90429.1"/>
    </source>
</evidence>